<comment type="caution">
    <text evidence="3">The sequence shown here is derived from an EMBL/GenBank/DDBJ whole genome shotgun (WGS) entry which is preliminary data.</text>
</comment>
<name>A0A7J0GLI8_9ERIC</name>
<organism evidence="3 4">
    <name type="scientific">Actinidia rufa</name>
    <dbReference type="NCBI Taxonomy" id="165716"/>
    <lineage>
        <taxon>Eukaryota</taxon>
        <taxon>Viridiplantae</taxon>
        <taxon>Streptophyta</taxon>
        <taxon>Embryophyta</taxon>
        <taxon>Tracheophyta</taxon>
        <taxon>Spermatophyta</taxon>
        <taxon>Magnoliopsida</taxon>
        <taxon>eudicotyledons</taxon>
        <taxon>Gunneridae</taxon>
        <taxon>Pentapetalae</taxon>
        <taxon>asterids</taxon>
        <taxon>Ericales</taxon>
        <taxon>Actinidiaceae</taxon>
        <taxon>Actinidia</taxon>
    </lineage>
</organism>
<dbReference type="PRINTS" id="PR00411">
    <property type="entry name" value="PNDRDTASEI"/>
</dbReference>
<evidence type="ECO:0000313" key="4">
    <source>
        <dbReference type="Proteomes" id="UP000585474"/>
    </source>
</evidence>
<dbReference type="GO" id="GO:0004148">
    <property type="term" value="F:dihydrolipoyl dehydrogenase (NADH) activity"/>
    <property type="evidence" value="ECO:0007669"/>
    <property type="project" value="TreeGrafter"/>
</dbReference>
<dbReference type="OrthoDB" id="1926919at2759"/>
<evidence type="ECO:0000313" key="3">
    <source>
        <dbReference type="EMBL" id="GFZ11598.1"/>
    </source>
</evidence>
<dbReference type="Proteomes" id="UP000585474">
    <property type="component" value="Unassembled WGS sequence"/>
</dbReference>
<dbReference type="GO" id="GO:0006103">
    <property type="term" value="P:2-oxoglutarate metabolic process"/>
    <property type="evidence" value="ECO:0007669"/>
    <property type="project" value="TreeGrafter"/>
</dbReference>
<evidence type="ECO:0000259" key="2">
    <source>
        <dbReference type="Pfam" id="PF02852"/>
    </source>
</evidence>
<proteinExistence type="predicted"/>
<feature type="domain" description="Pyridine nucleotide-disulphide oxidoreductase dimerisation" evidence="2">
    <location>
        <begin position="141"/>
        <end position="202"/>
    </location>
</feature>
<dbReference type="EMBL" id="BJWL01000022">
    <property type="protein sequence ID" value="GFZ11598.1"/>
    <property type="molecule type" value="Genomic_DNA"/>
</dbReference>
<dbReference type="PANTHER" id="PTHR22912">
    <property type="entry name" value="DISULFIDE OXIDOREDUCTASE"/>
    <property type="match status" value="1"/>
</dbReference>
<dbReference type="Gene3D" id="3.30.390.30">
    <property type="match status" value="1"/>
</dbReference>
<dbReference type="PANTHER" id="PTHR22912:SF223">
    <property type="entry name" value="DIHYDROLIPOYL DEHYDROGENASE 1, MITOCHONDRIAL"/>
    <property type="match status" value="1"/>
</dbReference>
<dbReference type="InterPro" id="IPR004099">
    <property type="entry name" value="Pyr_nucl-diS_OxRdtase_dimer"/>
</dbReference>
<dbReference type="InterPro" id="IPR050151">
    <property type="entry name" value="Class-I_Pyr_Nuc-Dis_Oxidored"/>
</dbReference>
<dbReference type="AlphaFoldDB" id="A0A7J0GLI8"/>
<sequence>MHSFANHGVKFPSVEVDLPAMMAQKNKAVANLTRGIEGLFKKNKVNYVKKSWSLELATLALEMGSVWGRLGSEFTVVEFEPDIVPTMDSELTRFATNVSGVYAIGDIIPGPTFAHKAEDDGVACLEFIAGKEGHVDYDMVHRVVYTHPEVAYMGKTEEQVKALGFDYRVRKFPFLANSRAKAFDDAEGVVKILAYKETDKILWGLYHGTKCWGVHSRGGAG</sequence>
<dbReference type="InterPro" id="IPR016156">
    <property type="entry name" value="FAD/NAD-linked_Rdtase_dimer_sf"/>
</dbReference>
<dbReference type="GO" id="GO:0045252">
    <property type="term" value="C:oxoglutarate dehydrogenase complex"/>
    <property type="evidence" value="ECO:0007669"/>
    <property type="project" value="TreeGrafter"/>
</dbReference>
<gene>
    <name evidence="3" type="ORF">Acr_22g0009960</name>
</gene>
<protein>
    <submittedName>
        <fullName evidence="3">Mitochondrial lipoamide dehydrogenase 1</fullName>
    </submittedName>
</protein>
<dbReference type="InterPro" id="IPR036188">
    <property type="entry name" value="FAD/NAD-bd_sf"/>
</dbReference>
<evidence type="ECO:0000256" key="1">
    <source>
        <dbReference type="ARBA" id="ARBA00023027"/>
    </source>
</evidence>
<dbReference type="GO" id="GO:0050660">
    <property type="term" value="F:flavin adenine dinucleotide binding"/>
    <property type="evidence" value="ECO:0007669"/>
    <property type="project" value="TreeGrafter"/>
</dbReference>
<keyword evidence="4" id="KW-1185">Reference proteome</keyword>
<dbReference type="Pfam" id="PF02852">
    <property type="entry name" value="Pyr_redox_dim"/>
    <property type="match status" value="1"/>
</dbReference>
<dbReference type="Gene3D" id="3.50.50.60">
    <property type="entry name" value="FAD/NAD(P)-binding domain"/>
    <property type="match status" value="3"/>
</dbReference>
<reference evidence="3 4" key="1">
    <citation type="submission" date="2019-07" db="EMBL/GenBank/DDBJ databases">
        <title>De Novo Assembly of kiwifruit Actinidia rufa.</title>
        <authorList>
            <person name="Sugita-Konishi S."/>
            <person name="Sato K."/>
            <person name="Mori E."/>
            <person name="Abe Y."/>
            <person name="Kisaki G."/>
            <person name="Hamano K."/>
            <person name="Suezawa K."/>
            <person name="Otani M."/>
            <person name="Fukuda T."/>
            <person name="Manabe T."/>
            <person name="Gomi K."/>
            <person name="Tabuchi M."/>
            <person name="Akimitsu K."/>
            <person name="Kataoka I."/>
        </authorList>
    </citation>
    <scope>NUCLEOTIDE SEQUENCE [LARGE SCALE GENOMIC DNA]</scope>
    <source>
        <strain evidence="4">cv. Fuchu</strain>
    </source>
</reference>
<dbReference type="SUPFAM" id="SSF51905">
    <property type="entry name" value="FAD/NAD(P)-binding domain"/>
    <property type="match status" value="1"/>
</dbReference>
<keyword evidence="1" id="KW-0520">NAD</keyword>
<dbReference type="GO" id="GO:0005739">
    <property type="term" value="C:mitochondrion"/>
    <property type="evidence" value="ECO:0007669"/>
    <property type="project" value="TreeGrafter"/>
</dbReference>
<dbReference type="SUPFAM" id="SSF55424">
    <property type="entry name" value="FAD/NAD-linked reductases, dimerisation (C-terminal) domain"/>
    <property type="match status" value="1"/>
</dbReference>
<accession>A0A7J0GLI8</accession>